<dbReference type="Pfam" id="PF07714">
    <property type="entry name" value="PK_Tyr_Ser-Thr"/>
    <property type="match status" value="1"/>
</dbReference>
<comment type="caution">
    <text evidence="2">The sequence shown here is derived from an EMBL/GenBank/DDBJ whole genome shotgun (WGS) entry which is preliminary data.</text>
</comment>
<dbReference type="OrthoDB" id="1658195at2759"/>
<keyword evidence="2" id="KW-0808">Transferase</keyword>
<protein>
    <submittedName>
        <fullName evidence="2">Serine/threonine-protein kinase pbs1</fullName>
    </submittedName>
</protein>
<dbReference type="PROSITE" id="PS51257">
    <property type="entry name" value="PROKAR_LIPOPROTEIN"/>
    <property type="match status" value="1"/>
</dbReference>
<name>A0A830BBU5_9LAMI</name>
<dbReference type="SUPFAM" id="SSF56112">
    <property type="entry name" value="Protein kinase-like (PK-like)"/>
    <property type="match status" value="1"/>
</dbReference>
<dbReference type="EMBL" id="BMAC01000035">
    <property type="protein sequence ID" value="GFP81863.1"/>
    <property type="molecule type" value="Genomic_DNA"/>
</dbReference>
<dbReference type="PANTHER" id="PTHR46146">
    <property type="entry name" value="SERINE/THREONINE-PROTEIN KINASE-LIKE PROTEIN CCR4"/>
    <property type="match status" value="1"/>
</dbReference>
<dbReference type="Proteomes" id="UP000653305">
    <property type="component" value="Unassembled WGS sequence"/>
</dbReference>
<evidence type="ECO:0000259" key="1">
    <source>
        <dbReference type="Pfam" id="PF07714"/>
    </source>
</evidence>
<feature type="domain" description="Serine-threonine/tyrosine-protein kinase catalytic" evidence="1">
    <location>
        <begin position="9"/>
        <end position="53"/>
    </location>
</feature>
<dbReference type="GO" id="GO:0004672">
    <property type="term" value="F:protein kinase activity"/>
    <property type="evidence" value="ECO:0007669"/>
    <property type="project" value="InterPro"/>
</dbReference>
<accession>A0A830BBU5</accession>
<reference evidence="2" key="1">
    <citation type="submission" date="2020-07" db="EMBL/GenBank/DDBJ databases">
        <title>Ethylene signaling mediates host invasion by parasitic plants.</title>
        <authorList>
            <person name="Yoshida S."/>
        </authorList>
    </citation>
    <scope>NUCLEOTIDE SEQUENCE</scope>
    <source>
        <strain evidence="2">Okayama</strain>
    </source>
</reference>
<keyword evidence="2" id="KW-0418">Kinase</keyword>
<dbReference type="AlphaFoldDB" id="A0A830BBU5"/>
<keyword evidence="3" id="KW-1185">Reference proteome</keyword>
<evidence type="ECO:0000313" key="3">
    <source>
        <dbReference type="Proteomes" id="UP000653305"/>
    </source>
</evidence>
<organism evidence="2 3">
    <name type="scientific">Phtheirospermum japonicum</name>
    <dbReference type="NCBI Taxonomy" id="374723"/>
    <lineage>
        <taxon>Eukaryota</taxon>
        <taxon>Viridiplantae</taxon>
        <taxon>Streptophyta</taxon>
        <taxon>Embryophyta</taxon>
        <taxon>Tracheophyta</taxon>
        <taxon>Spermatophyta</taxon>
        <taxon>Magnoliopsida</taxon>
        <taxon>eudicotyledons</taxon>
        <taxon>Gunneridae</taxon>
        <taxon>Pentapetalae</taxon>
        <taxon>asterids</taxon>
        <taxon>lamiids</taxon>
        <taxon>Lamiales</taxon>
        <taxon>Orobanchaceae</taxon>
        <taxon>Orobanchaceae incertae sedis</taxon>
        <taxon>Phtheirospermum</taxon>
    </lineage>
</organism>
<proteinExistence type="predicted"/>
<sequence>MGRDACYDRELGVLSHLSHPNIISLIGGCVHQDTERIIVYEFMPLRTLYDHLHGN</sequence>
<gene>
    <name evidence="2" type="ORF">PHJA_000329600</name>
</gene>
<dbReference type="InterPro" id="IPR011009">
    <property type="entry name" value="Kinase-like_dom_sf"/>
</dbReference>
<dbReference type="Gene3D" id="1.10.510.10">
    <property type="entry name" value="Transferase(Phosphotransferase) domain 1"/>
    <property type="match status" value="1"/>
</dbReference>
<evidence type="ECO:0000313" key="2">
    <source>
        <dbReference type="EMBL" id="GFP81863.1"/>
    </source>
</evidence>
<dbReference type="InterPro" id="IPR001245">
    <property type="entry name" value="Ser-Thr/Tyr_kinase_cat_dom"/>
</dbReference>